<feature type="transmembrane region" description="Helical" evidence="19">
    <location>
        <begin position="38"/>
        <end position="60"/>
    </location>
</feature>
<evidence type="ECO:0000256" key="6">
    <source>
        <dbReference type="ARBA" id="ARBA00015850"/>
    </source>
</evidence>
<comment type="similarity">
    <text evidence="4 19">Belongs to the CobS family.</text>
</comment>
<evidence type="ECO:0000256" key="15">
    <source>
        <dbReference type="ARBA" id="ARBA00032605"/>
    </source>
</evidence>
<keyword evidence="13 19" id="KW-0472">Membrane</keyword>
<keyword evidence="12 19" id="KW-1133">Transmembrane helix</keyword>
<evidence type="ECO:0000256" key="2">
    <source>
        <dbReference type="ARBA" id="ARBA00004651"/>
    </source>
</evidence>
<evidence type="ECO:0000256" key="12">
    <source>
        <dbReference type="ARBA" id="ARBA00022989"/>
    </source>
</evidence>
<accession>A0ABN6VE02</accession>
<keyword evidence="7 19" id="KW-1003">Cell membrane</keyword>
<evidence type="ECO:0000256" key="16">
    <source>
        <dbReference type="ARBA" id="ARBA00032853"/>
    </source>
</evidence>
<evidence type="ECO:0000256" key="13">
    <source>
        <dbReference type="ARBA" id="ARBA00023136"/>
    </source>
</evidence>
<evidence type="ECO:0000256" key="7">
    <source>
        <dbReference type="ARBA" id="ARBA00022475"/>
    </source>
</evidence>
<dbReference type="HAMAP" id="MF_00719">
    <property type="entry name" value="CobS"/>
    <property type="match status" value="1"/>
</dbReference>
<gene>
    <name evidence="20" type="primary">cobV</name>
    <name evidence="19" type="synonym">cobS</name>
    <name evidence="20" type="ORF">SS37A_13530</name>
</gene>
<evidence type="ECO:0000313" key="20">
    <source>
        <dbReference type="EMBL" id="BDV33824.1"/>
    </source>
</evidence>
<evidence type="ECO:0000256" key="11">
    <source>
        <dbReference type="ARBA" id="ARBA00022842"/>
    </source>
</evidence>
<evidence type="ECO:0000256" key="8">
    <source>
        <dbReference type="ARBA" id="ARBA00022573"/>
    </source>
</evidence>
<dbReference type="RefSeq" id="WP_281931355.1">
    <property type="nucleotide sequence ID" value="NZ_AP027142.1"/>
</dbReference>
<evidence type="ECO:0000256" key="19">
    <source>
        <dbReference type="HAMAP-Rule" id="MF_00719"/>
    </source>
</evidence>
<evidence type="ECO:0000256" key="10">
    <source>
        <dbReference type="ARBA" id="ARBA00022692"/>
    </source>
</evidence>
<dbReference type="PANTHER" id="PTHR34148">
    <property type="entry name" value="ADENOSYLCOBINAMIDE-GDP RIBAZOLETRANSFERASE"/>
    <property type="match status" value="1"/>
</dbReference>
<proteinExistence type="inferred from homology"/>
<dbReference type="PANTHER" id="PTHR34148:SF1">
    <property type="entry name" value="ADENOSYLCOBINAMIDE-GDP RIBAZOLETRANSFERASE"/>
    <property type="match status" value="1"/>
</dbReference>
<evidence type="ECO:0000256" key="18">
    <source>
        <dbReference type="ARBA" id="ARBA00049504"/>
    </source>
</evidence>
<feature type="transmembrane region" description="Helical" evidence="19">
    <location>
        <begin position="140"/>
        <end position="166"/>
    </location>
</feature>
<comment type="catalytic activity">
    <reaction evidence="18 19">
        <text>alpha-ribazole 5'-phosphate + adenosylcob(III)inamide-GDP = adenosylcob(III)alamin 5'-phosphate + GMP + H(+)</text>
        <dbReference type="Rhea" id="RHEA:23560"/>
        <dbReference type="ChEBI" id="CHEBI:15378"/>
        <dbReference type="ChEBI" id="CHEBI:57918"/>
        <dbReference type="ChEBI" id="CHEBI:58115"/>
        <dbReference type="ChEBI" id="CHEBI:60487"/>
        <dbReference type="ChEBI" id="CHEBI:60493"/>
        <dbReference type="EC" id="2.7.8.26"/>
    </reaction>
</comment>
<keyword evidence="8 19" id="KW-0169">Cobalamin biosynthesis</keyword>
<reference evidence="20 21" key="1">
    <citation type="journal article" date="2023" name="Int. J. Syst. Evol. Microbiol.">
        <title>Methylocystis iwaonis sp. nov., a type II methane-oxidizing bacterium from surface soil of a rice paddy field in Japan, and emended description of the genus Methylocystis (ex Whittenbury et al. 1970) Bowman et al. 1993.</title>
        <authorList>
            <person name="Kaise H."/>
            <person name="Sawadogo J.B."/>
            <person name="Alam M.S."/>
            <person name="Ueno C."/>
            <person name="Dianou D."/>
            <person name="Shinjo R."/>
            <person name="Asakawa S."/>
        </authorList>
    </citation>
    <scope>NUCLEOTIDE SEQUENCE [LARGE SCALE GENOMIC DNA]</scope>
    <source>
        <strain evidence="20 21">SS37A-Re</strain>
    </source>
</reference>
<name>A0ABN6VE02_9HYPH</name>
<keyword evidence="10 19" id="KW-0812">Transmembrane</keyword>
<evidence type="ECO:0000256" key="17">
    <source>
        <dbReference type="ARBA" id="ARBA00048623"/>
    </source>
</evidence>
<comment type="subcellular location">
    <subcellularLocation>
        <location evidence="2 19">Cell membrane</location>
        <topology evidence="2 19">Multi-pass membrane protein</topology>
    </subcellularLocation>
</comment>
<comment type="pathway">
    <text evidence="3 19">Cofactor biosynthesis; adenosylcobalamin biosynthesis; adenosylcobalamin from cob(II)yrinate a,c-diamide: step 7/7.</text>
</comment>
<evidence type="ECO:0000313" key="21">
    <source>
        <dbReference type="Proteomes" id="UP001317629"/>
    </source>
</evidence>
<dbReference type="InterPro" id="IPR003805">
    <property type="entry name" value="CobS"/>
</dbReference>
<evidence type="ECO:0000256" key="3">
    <source>
        <dbReference type="ARBA" id="ARBA00004663"/>
    </source>
</evidence>
<feature type="transmembrane region" description="Helical" evidence="19">
    <location>
        <begin position="113"/>
        <end position="134"/>
    </location>
</feature>
<evidence type="ECO:0000256" key="9">
    <source>
        <dbReference type="ARBA" id="ARBA00022679"/>
    </source>
</evidence>
<protein>
    <recommendedName>
        <fullName evidence="6 19">Adenosylcobinamide-GDP ribazoletransferase</fullName>
        <ecNumber evidence="5 19">2.7.8.26</ecNumber>
    </recommendedName>
    <alternativeName>
        <fullName evidence="16 19">Cobalamin synthase</fullName>
    </alternativeName>
    <alternativeName>
        <fullName evidence="15 19">Cobalamin-5'-phosphate synthase</fullName>
    </alternativeName>
</protein>
<dbReference type="Pfam" id="PF02654">
    <property type="entry name" value="CobS"/>
    <property type="match status" value="1"/>
</dbReference>
<feature type="transmembrane region" description="Helical" evidence="19">
    <location>
        <begin position="187"/>
        <end position="207"/>
    </location>
</feature>
<comment type="cofactor">
    <cofactor evidence="1 19">
        <name>Mg(2+)</name>
        <dbReference type="ChEBI" id="CHEBI:18420"/>
    </cofactor>
</comment>
<comment type="function">
    <text evidence="14 19">Joins adenosylcobinamide-GDP and alpha-ribazole to generate adenosylcobalamin (Ado-cobalamin). Also synthesizes adenosylcobalamin 5'-phosphate from adenosylcobinamide-GDP and alpha-ribazole 5'-phosphate.</text>
</comment>
<keyword evidence="21" id="KW-1185">Reference proteome</keyword>
<dbReference type="NCBIfam" id="TIGR00317">
    <property type="entry name" value="cobS"/>
    <property type="match status" value="1"/>
</dbReference>
<sequence length="257" mass="25552">MVSTFARDIRACLRFYSRLPVPPGDDGHAMPDFARVSWAAPLAGGVIGAIGAGVVLIGGFLHLPSFVVAACAVGALTLATGGLHEDGLADLADGFGGGATREQKLAIMRDSRLGAYGALALCLTALLRVAAVAATFERSVLLAALAIVSASALSRAVGLIPMMMLLPARGDGAGASAPTPSPSAMRLALIIGGVIALAPWLCGASLAQTVVAQTAAMAGALGVSNLARRQIGGYTGDVLGASQQVAEIALLIAVSAA</sequence>
<keyword evidence="11 19" id="KW-0460">Magnesium</keyword>
<dbReference type="EC" id="2.7.8.26" evidence="5 19"/>
<dbReference type="EMBL" id="AP027142">
    <property type="protein sequence ID" value="BDV33824.1"/>
    <property type="molecule type" value="Genomic_DNA"/>
</dbReference>
<evidence type="ECO:0000256" key="14">
    <source>
        <dbReference type="ARBA" id="ARBA00025228"/>
    </source>
</evidence>
<dbReference type="Proteomes" id="UP001317629">
    <property type="component" value="Chromosome"/>
</dbReference>
<keyword evidence="9 19" id="KW-0808">Transferase</keyword>
<comment type="catalytic activity">
    <reaction evidence="17 19">
        <text>alpha-ribazole + adenosylcob(III)inamide-GDP = adenosylcob(III)alamin + GMP + H(+)</text>
        <dbReference type="Rhea" id="RHEA:16049"/>
        <dbReference type="ChEBI" id="CHEBI:10329"/>
        <dbReference type="ChEBI" id="CHEBI:15378"/>
        <dbReference type="ChEBI" id="CHEBI:18408"/>
        <dbReference type="ChEBI" id="CHEBI:58115"/>
        <dbReference type="ChEBI" id="CHEBI:60487"/>
        <dbReference type="EC" id="2.7.8.26"/>
    </reaction>
</comment>
<feature type="transmembrane region" description="Helical" evidence="19">
    <location>
        <begin position="66"/>
        <end position="83"/>
    </location>
</feature>
<evidence type="ECO:0000256" key="1">
    <source>
        <dbReference type="ARBA" id="ARBA00001946"/>
    </source>
</evidence>
<evidence type="ECO:0000256" key="5">
    <source>
        <dbReference type="ARBA" id="ARBA00013200"/>
    </source>
</evidence>
<evidence type="ECO:0000256" key="4">
    <source>
        <dbReference type="ARBA" id="ARBA00010561"/>
    </source>
</evidence>
<organism evidence="20 21">
    <name type="scientific">Methylocystis iwaonis</name>
    <dbReference type="NCBI Taxonomy" id="2885079"/>
    <lineage>
        <taxon>Bacteria</taxon>
        <taxon>Pseudomonadati</taxon>
        <taxon>Pseudomonadota</taxon>
        <taxon>Alphaproteobacteria</taxon>
        <taxon>Hyphomicrobiales</taxon>
        <taxon>Methylocystaceae</taxon>
        <taxon>Methylocystis</taxon>
    </lineage>
</organism>